<dbReference type="Gene3D" id="6.10.250.220">
    <property type="match status" value="1"/>
</dbReference>
<reference evidence="6" key="2">
    <citation type="submission" date="2025-09" db="UniProtKB">
        <authorList>
            <consortium name="Ensembl"/>
        </authorList>
    </citation>
    <scope>IDENTIFICATION</scope>
</reference>
<keyword evidence="2" id="KW-0963">Cytoplasm</keyword>
<evidence type="ECO:0000256" key="2">
    <source>
        <dbReference type="ARBA" id="ARBA00022490"/>
    </source>
</evidence>
<evidence type="ECO:0000256" key="3">
    <source>
        <dbReference type="ARBA" id="ARBA00022553"/>
    </source>
</evidence>
<keyword evidence="7" id="KW-1185">Reference proteome</keyword>
<dbReference type="GO" id="GO:0005737">
    <property type="term" value="C:cytoplasm"/>
    <property type="evidence" value="ECO:0007669"/>
    <property type="project" value="UniProtKB-SubCell"/>
</dbReference>
<dbReference type="PROSITE" id="PS50003">
    <property type="entry name" value="PH_DOMAIN"/>
    <property type="match status" value="1"/>
</dbReference>
<organism evidence="6 7">
    <name type="scientific">Eptatretus burgeri</name>
    <name type="common">Inshore hagfish</name>
    <dbReference type="NCBI Taxonomy" id="7764"/>
    <lineage>
        <taxon>Eukaryota</taxon>
        <taxon>Metazoa</taxon>
        <taxon>Chordata</taxon>
        <taxon>Craniata</taxon>
        <taxon>Vertebrata</taxon>
        <taxon>Cyclostomata</taxon>
        <taxon>Myxini</taxon>
        <taxon>Myxiniformes</taxon>
        <taxon>Myxinidae</taxon>
        <taxon>Eptatretinae</taxon>
        <taxon>Eptatretus</taxon>
    </lineage>
</organism>
<feature type="region of interest" description="Disordered" evidence="4">
    <location>
        <begin position="219"/>
        <end position="244"/>
    </location>
</feature>
<comment type="subcellular location">
    <subcellularLocation>
        <location evidence="1">Cytoplasm</location>
    </subcellularLocation>
</comment>
<sequence>MVLPDDVQRLLEDCEEFLSNVLAEEKQLTKKTKERQENLVQAFGRLRSRYPQNFTSKGPPEDESDELYNDLDIPTESTSEALDVGEVKDVQVEEHSFFSGEWQRRWCVISRNIFYYYGDKKDKQQKGAFSLDGYDVIMITNVTRKEKKDCCFELSAPEKRTFQFAATKPEEAMQWISLIHRAVHSSEDDFECEYDDIGMDGMEDEIYEILPDDVIEEVDLPSPTSTKSTISAETPKDKSGTQNDFNNFYQGLWDCKGENPP</sequence>
<dbReference type="PANTHER" id="PTHR15129:SF0">
    <property type="entry name" value="SH3 DOMAIN-CONTAINING PROTEIN"/>
    <property type="match status" value="1"/>
</dbReference>
<dbReference type="InterPro" id="IPR011993">
    <property type="entry name" value="PH-like_dom_sf"/>
</dbReference>
<dbReference type="Ensembl" id="ENSEBUT00000015228.1">
    <property type="protein sequence ID" value="ENSEBUP00000014652.1"/>
    <property type="gene ID" value="ENSEBUG00000009222.1"/>
</dbReference>
<feature type="compositionally biased region" description="Polar residues" evidence="4">
    <location>
        <begin position="222"/>
        <end position="232"/>
    </location>
</feature>
<evidence type="ECO:0000313" key="7">
    <source>
        <dbReference type="Proteomes" id="UP000694388"/>
    </source>
</evidence>
<dbReference type="InterPro" id="IPR001849">
    <property type="entry name" value="PH_domain"/>
</dbReference>
<dbReference type="Pfam" id="PF00169">
    <property type="entry name" value="PH"/>
    <property type="match status" value="1"/>
</dbReference>
<evidence type="ECO:0000256" key="1">
    <source>
        <dbReference type="ARBA" id="ARBA00004496"/>
    </source>
</evidence>
<dbReference type="SUPFAM" id="SSF50729">
    <property type="entry name" value="PH domain-like"/>
    <property type="match status" value="1"/>
</dbReference>
<dbReference type="GO" id="GO:0005886">
    <property type="term" value="C:plasma membrane"/>
    <property type="evidence" value="ECO:0007669"/>
    <property type="project" value="TreeGrafter"/>
</dbReference>
<reference evidence="6" key="1">
    <citation type="submission" date="2025-08" db="UniProtKB">
        <authorList>
            <consortium name="Ensembl"/>
        </authorList>
    </citation>
    <scope>IDENTIFICATION</scope>
</reference>
<dbReference type="Gene3D" id="2.30.29.30">
    <property type="entry name" value="Pleckstrin-homology domain (PH domain)/Phosphotyrosine-binding domain (PTB)"/>
    <property type="match status" value="1"/>
</dbReference>
<dbReference type="GeneTree" id="ENSGT00390000017856"/>
<name>A0A8C4QGI3_EPTBU</name>
<feature type="domain" description="PH" evidence="5">
    <location>
        <begin position="80"/>
        <end position="184"/>
    </location>
</feature>
<dbReference type="SMART" id="SM00233">
    <property type="entry name" value="PH"/>
    <property type="match status" value="1"/>
</dbReference>
<accession>A0A8C4QGI3</accession>
<evidence type="ECO:0000313" key="6">
    <source>
        <dbReference type="Ensembl" id="ENSEBUP00000014652.1"/>
    </source>
</evidence>
<evidence type="ECO:0000259" key="5">
    <source>
        <dbReference type="PROSITE" id="PS50003"/>
    </source>
</evidence>
<proteinExistence type="predicted"/>
<protein>
    <recommendedName>
        <fullName evidence="5">PH domain-containing protein</fullName>
    </recommendedName>
</protein>
<dbReference type="Proteomes" id="UP000694388">
    <property type="component" value="Unplaced"/>
</dbReference>
<dbReference type="AlphaFoldDB" id="A0A8C4QGI3"/>
<dbReference type="InterPro" id="IPR037781">
    <property type="entry name" value="SKAP_fam"/>
</dbReference>
<dbReference type="PANTHER" id="PTHR15129">
    <property type="entry name" value="SRC-ASSOCIATED ADAPTOR PROTEIN"/>
    <property type="match status" value="1"/>
</dbReference>
<keyword evidence="3" id="KW-0597">Phosphoprotein</keyword>
<evidence type="ECO:0000256" key="4">
    <source>
        <dbReference type="SAM" id="MobiDB-lite"/>
    </source>
</evidence>